<dbReference type="SUPFAM" id="SSF52402">
    <property type="entry name" value="Adenine nucleotide alpha hydrolases-like"/>
    <property type="match status" value="2"/>
</dbReference>
<protein>
    <submittedName>
        <fullName evidence="3">Universal stress protein</fullName>
    </submittedName>
</protein>
<comment type="caution">
    <text evidence="3">The sequence shown here is derived from an EMBL/GenBank/DDBJ whole genome shotgun (WGS) entry which is preliminary data.</text>
</comment>
<comment type="similarity">
    <text evidence="1">Belongs to the universal stress protein A family.</text>
</comment>
<feature type="domain" description="UspA" evidence="2">
    <location>
        <begin position="149"/>
        <end position="285"/>
    </location>
</feature>
<name>A0ABS9IPB1_9ACTN</name>
<sequence length="286" mass="28862">MVSPIVVGVDGSAASRTALAWAVETAVRRDLPLRVVGAFDPVPTSSAVNMLLPGDVIDALRAEAANTVEDAVAYARSLTSVTEIIGDVVTGPAVAALVEASAGSALTAVGTRHLSGVRSLFFGSVSINLAAHAKSDVAVIAGPSGGGPVVAAVDGSALTGPVLERALIVADVFDTSLTVVHAWTDLDESTLAAGSVGSDLVAEHADRVDEQVRSWIAPVAARYPLTSVNVVVAPGGAAQTICRVARDATMIVLGSRGRGGLAGMLLGSTSQDVIHHAERPVLVVKS</sequence>
<organism evidence="3 4">
    <name type="scientific">Gordonia liuliyuniae</name>
    <dbReference type="NCBI Taxonomy" id="2911517"/>
    <lineage>
        <taxon>Bacteria</taxon>
        <taxon>Bacillati</taxon>
        <taxon>Actinomycetota</taxon>
        <taxon>Actinomycetes</taxon>
        <taxon>Mycobacteriales</taxon>
        <taxon>Gordoniaceae</taxon>
        <taxon>Gordonia</taxon>
    </lineage>
</organism>
<dbReference type="Proteomes" id="UP001200110">
    <property type="component" value="Unassembled WGS sequence"/>
</dbReference>
<dbReference type="InterPro" id="IPR006016">
    <property type="entry name" value="UspA"/>
</dbReference>
<dbReference type="CDD" id="cd00293">
    <property type="entry name" value="USP-like"/>
    <property type="match status" value="1"/>
</dbReference>
<dbReference type="PRINTS" id="PR01438">
    <property type="entry name" value="UNVRSLSTRESS"/>
</dbReference>
<dbReference type="Pfam" id="PF00582">
    <property type="entry name" value="Usp"/>
    <property type="match status" value="2"/>
</dbReference>
<dbReference type="PANTHER" id="PTHR46553:SF3">
    <property type="entry name" value="ADENINE NUCLEOTIDE ALPHA HYDROLASES-LIKE SUPERFAMILY PROTEIN"/>
    <property type="match status" value="1"/>
</dbReference>
<evidence type="ECO:0000259" key="2">
    <source>
        <dbReference type="Pfam" id="PF00582"/>
    </source>
</evidence>
<dbReference type="InterPro" id="IPR014729">
    <property type="entry name" value="Rossmann-like_a/b/a_fold"/>
</dbReference>
<evidence type="ECO:0000313" key="3">
    <source>
        <dbReference type="EMBL" id="MCF8587396.1"/>
    </source>
</evidence>
<evidence type="ECO:0000313" key="4">
    <source>
        <dbReference type="Proteomes" id="UP001200110"/>
    </source>
</evidence>
<gene>
    <name evidence="3" type="ORF">L5G33_02805</name>
</gene>
<keyword evidence="4" id="KW-1185">Reference proteome</keyword>
<accession>A0ABS9IPB1</accession>
<evidence type="ECO:0000256" key="1">
    <source>
        <dbReference type="ARBA" id="ARBA00008791"/>
    </source>
</evidence>
<dbReference type="EMBL" id="JAKKOR010000001">
    <property type="protein sequence ID" value="MCF8587396.1"/>
    <property type="molecule type" value="Genomic_DNA"/>
</dbReference>
<dbReference type="RefSeq" id="WP_236996609.1">
    <property type="nucleotide sequence ID" value="NZ_JAKKOR010000001.1"/>
</dbReference>
<proteinExistence type="inferred from homology"/>
<reference evidence="3 4" key="1">
    <citation type="submission" date="2022-01" db="EMBL/GenBank/DDBJ databases">
        <authorList>
            <person name="Huang Y."/>
        </authorList>
    </citation>
    <scope>NUCLEOTIDE SEQUENCE [LARGE SCALE GENOMIC DNA]</scope>
    <source>
        <strain evidence="3 4">HY366</strain>
    </source>
</reference>
<dbReference type="InterPro" id="IPR006015">
    <property type="entry name" value="Universal_stress_UspA"/>
</dbReference>
<dbReference type="PANTHER" id="PTHR46553">
    <property type="entry name" value="ADENINE NUCLEOTIDE ALPHA HYDROLASES-LIKE SUPERFAMILY PROTEIN"/>
    <property type="match status" value="1"/>
</dbReference>
<feature type="domain" description="UspA" evidence="2">
    <location>
        <begin position="1"/>
        <end position="140"/>
    </location>
</feature>
<dbReference type="Gene3D" id="3.40.50.620">
    <property type="entry name" value="HUPs"/>
    <property type="match status" value="2"/>
</dbReference>